<keyword evidence="3" id="KW-1185">Reference proteome</keyword>
<organism evidence="2 3">
    <name type="scientific">Cryobacterium ruanii</name>
    <dbReference type="NCBI Taxonomy" id="1259197"/>
    <lineage>
        <taxon>Bacteria</taxon>
        <taxon>Bacillati</taxon>
        <taxon>Actinomycetota</taxon>
        <taxon>Actinomycetes</taxon>
        <taxon>Micrococcales</taxon>
        <taxon>Microbacteriaceae</taxon>
        <taxon>Cryobacterium</taxon>
    </lineage>
</organism>
<name>A0A4R9AM51_9MICO</name>
<protein>
    <recommendedName>
        <fullName evidence="4">DUF3806 domain-containing protein</fullName>
    </recommendedName>
</protein>
<dbReference type="AlphaFoldDB" id="A0A4R9AM51"/>
<evidence type="ECO:0000313" key="2">
    <source>
        <dbReference type="EMBL" id="TFD65164.1"/>
    </source>
</evidence>
<dbReference type="EMBL" id="SOHK01000015">
    <property type="protein sequence ID" value="TFD65164.1"/>
    <property type="molecule type" value="Genomic_DNA"/>
</dbReference>
<sequence length="180" mass="20157">MWDTMNASREKVAELHEAYLRSLGPAQARFRVRLSEPHDPRLDDSIESLDAVNAWFLTRILEPREAETADVPPWWNPSSPTAESGIPGSGPFTSTQLALIDEMQAYVAEAMTNARPDAKWVIYTGHKLDFRNGQTMLQIGKGMPFAVQGILYGEALRAFLYRREVPVKQLSELVRTALAG</sequence>
<dbReference type="RefSeq" id="WP_134555919.1">
    <property type="nucleotide sequence ID" value="NZ_SOHK01000015.1"/>
</dbReference>
<evidence type="ECO:0000256" key="1">
    <source>
        <dbReference type="SAM" id="MobiDB-lite"/>
    </source>
</evidence>
<feature type="region of interest" description="Disordered" evidence="1">
    <location>
        <begin position="68"/>
        <end position="89"/>
    </location>
</feature>
<dbReference type="OrthoDB" id="5121043at2"/>
<evidence type="ECO:0000313" key="3">
    <source>
        <dbReference type="Proteomes" id="UP000298154"/>
    </source>
</evidence>
<proteinExistence type="predicted"/>
<reference evidence="2 3" key="1">
    <citation type="submission" date="2019-03" db="EMBL/GenBank/DDBJ databases">
        <title>Genomics of glacier-inhabiting Cryobacterium strains.</title>
        <authorList>
            <person name="Liu Q."/>
            <person name="Xin Y.-H."/>
        </authorList>
    </citation>
    <scope>NUCLEOTIDE SEQUENCE [LARGE SCALE GENOMIC DNA]</scope>
    <source>
        <strain evidence="2 3">Sr36</strain>
    </source>
</reference>
<evidence type="ECO:0008006" key="4">
    <source>
        <dbReference type="Google" id="ProtNLM"/>
    </source>
</evidence>
<gene>
    <name evidence="2" type="ORF">E3T47_09890</name>
</gene>
<accession>A0A4R9AM51</accession>
<dbReference type="Proteomes" id="UP000298154">
    <property type="component" value="Unassembled WGS sequence"/>
</dbReference>
<comment type="caution">
    <text evidence="2">The sequence shown here is derived from an EMBL/GenBank/DDBJ whole genome shotgun (WGS) entry which is preliminary data.</text>
</comment>